<dbReference type="OrthoDB" id="7466251at2"/>
<dbReference type="GO" id="GO:0016301">
    <property type="term" value="F:kinase activity"/>
    <property type="evidence" value="ECO:0007669"/>
    <property type="project" value="UniProtKB-KW"/>
</dbReference>
<dbReference type="Gene3D" id="3.30.450.40">
    <property type="match status" value="1"/>
</dbReference>
<keyword evidence="1" id="KW-0808">Transferase</keyword>
<dbReference type="InterPro" id="IPR011006">
    <property type="entry name" value="CheY-like_superfamily"/>
</dbReference>
<accession>A0A4R4WRY1</accession>
<keyword evidence="8" id="KW-1185">Reference proteome</keyword>
<dbReference type="EMBL" id="SMKR01000114">
    <property type="protein sequence ID" value="TDD19520.1"/>
    <property type="molecule type" value="Genomic_DNA"/>
</dbReference>
<reference evidence="7 8" key="1">
    <citation type="submission" date="2019-02" db="EMBL/GenBank/DDBJ databases">
        <title>Draft genome sequences of novel Actinobacteria.</title>
        <authorList>
            <person name="Sahin N."/>
            <person name="Ay H."/>
            <person name="Saygin H."/>
        </authorList>
    </citation>
    <scope>NUCLEOTIDE SEQUENCE [LARGE SCALE GENOMIC DNA]</scope>
    <source>
        <strain evidence="7 8">16K104</strain>
    </source>
</reference>
<dbReference type="InterPro" id="IPR003018">
    <property type="entry name" value="GAF"/>
</dbReference>
<dbReference type="InterPro" id="IPR012074">
    <property type="entry name" value="GAF_ANTAR"/>
</dbReference>
<evidence type="ECO:0000259" key="6">
    <source>
        <dbReference type="PROSITE" id="PS50921"/>
    </source>
</evidence>
<organism evidence="7 8">
    <name type="scientific">Kribbella turkmenica</name>
    <dbReference type="NCBI Taxonomy" id="2530375"/>
    <lineage>
        <taxon>Bacteria</taxon>
        <taxon>Bacillati</taxon>
        <taxon>Actinomycetota</taxon>
        <taxon>Actinomycetes</taxon>
        <taxon>Propionibacteriales</taxon>
        <taxon>Kribbellaceae</taxon>
        <taxon>Kribbella</taxon>
    </lineage>
</organism>
<dbReference type="PIRSF" id="PIRSF036625">
    <property type="entry name" value="GAF_ANTAR"/>
    <property type="match status" value="1"/>
</dbReference>
<name>A0A4R4WRY1_9ACTN</name>
<dbReference type="SUPFAM" id="SSF55781">
    <property type="entry name" value="GAF domain-like"/>
    <property type="match status" value="1"/>
</dbReference>
<evidence type="ECO:0000256" key="1">
    <source>
        <dbReference type="ARBA" id="ARBA00022679"/>
    </source>
</evidence>
<dbReference type="PROSITE" id="PS50921">
    <property type="entry name" value="ANTAR"/>
    <property type="match status" value="1"/>
</dbReference>
<proteinExistence type="predicted"/>
<evidence type="ECO:0000313" key="8">
    <source>
        <dbReference type="Proteomes" id="UP000295172"/>
    </source>
</evidence>
<dbReference type="Pfam" id="PF03861">
    <property type="entry name" value="ANTAR"/>
    <property type="match status" value="1"/>
</dbReference>
<dbReference type="Pfam" id="PF13185">
    <property type="entry name" value="GAF_2"/>
    <property type="match status" value="1"/>
</dbReference>
<dbReference type="Proteomes" id="UP000295172">
    <property type="component" value="Unassembled WGS sequence"/>
</dbReference>
<feature type="domain" description="ANTAR" evidence="6">
    <location>
        <begin position="164"/>
        <end position="225"/>
    </location>
</feature>
<dbReference type="InterPro" id="IPR029016">
    <property type="entry name" value="GAF-like_dom_sf"/>
</dbReference>
<keyword evidence="4" id="KW-0804">Transcription</keyword>
<dbReference type="GO" id="GO:0003723">
    <property type="term" value="F:RNA binding"/>
    <property type="evidence" value="ECO:0007669"/>
    <property type="project" value="InterPro"/>
</dbReference>
<evidence type="ECO:0000256" key="3">
    <source>
        <dbReference type="ARBA" id="ARBA00023015"/>
    </source>
</evidence>
<evidence type="ECO:0000313" key="7">
    <source>
        <dbReference type="EMBL" id="TDD19520.1"/>
    </source>
</evidence>
<protein>
    <submittedName>
        <fullName evidence="7">ANTAR domain-containing protein</fullName>
    </submittedName>
</protein>
<dbReference type="InterPro" id="IPR005561">
    <property type="entry name" value="ANTAR"/>
</dbReference>
<gene>
    <name evidence="7" type="ORF">E1218_23945</name>
</gene>
<comment type="caution">
    <text evidence="7">The sequence shown here is derived from an EMBL/GenBank/DDBJ whole genome shotgun (WGS) entry which is preliminary data.</text>
</comment>
<feature type="compositionally biased region" description="Basic and acidic residues" evidence="5">
    <location>
        <begin position="233"/>
        <end position="250"/>
    </location>
</feature>
<keyword evidence="3" id="KW-0805">Transcription regulation</keyword>
<dbReference type="SMART" id="SM01012">
    <property type="entry name" value="ANTAR"/>
    <property type="match status" value="1"/>
</dbReference>
<evidence type="ECO:0000256" key="2">
    <source>
        <dbReference type="ARBA" id="ARBA00022777"/>
    </source>
</evidence>
<dbReference type="Gene3D" id="1.10.10.10">
    <property type="entry name" value="Winged helix-like DNA-binding domain superfamily/Winged helix DNA-binding domain"/>
    <property type="match status" value="1"/>
</dbReference>
<dbReference type="AlphaFoldDB" id="A0A4R4WRY1"/>
<evidence type="ECO:0000256" key="5">
    <source>
        <dbReference type="SAM" id="MobiDB-lite"/>
    </source>
</evidence>
<feature type="region of interest" description="Disordered" evidence="5">
    <location>
        <begin position="228"/>
        <end position="258"/>
    </location>
</feature>
<dbReference type="InterPro" id="IPR036388">
    <property type="entry name" value="WH-like_DNA-bd_sf"/>
</dbReference>
<keyword evidence="2" id="KW-0418">Kinase</keyword>
<sequence length="258" mass="27696">MGGGVEHKELIEVVTGVADTLRAPINLDEALDRITGSAVETIPGISYASLSVTTKGGQIRTVAPTDPLALRADELQYEFQQGPCFEAVVGAPIVQSDDLANDRRWPRYGPEAAAALGLTAQLAFRCRAEPHARGALNLYFVEAHELTVETQQLGAMLAHLSAVALGWSRLDQSLHEALTTRELIGQAVGILMERYTIDADRAFSFLVRTSQSTNVKVREVAAGLIAEQVPPGGRDRPAGARSGRGDESSWLRRGTARA</sequence>
<dbReference type="SUPFAM" id="SSF52172">
    <property type="entry name" value="CheY-like"/>
    <property type="match status" value="1"/>
</dbReference>
<evidence type="ECO:0000256" key="4">
    <source>
        <dbReference type="ARBA" id="ARBA00023163"/>
    </source>
</evidence>